<organism evidence="1">
    <name type="scientific">Anguilla anguilla</name>
    <name type="common">European freshwater eel</name>
    <name type="synonym">Muraena anguilla</name>
    <dbReference type="NCBI Taxonomy" id="7936"/>
    <lineage>
        <taxon>Eukaryota</taxon>
        <taxon>Metazoa</taxon>
        <taxon>Chordata</taxon>
        <taxon>Craniata</taxon>
        <taxon>Vertebrata</taxon>
        <taxon>Euteleostomi</taxon>
        <taxon>Actinopterygii</taxon>
        <taxon>Neopterygii</taxon>
        <taxon>Teleostei</taxon>
        <taxon>Anguilliformes</taxon>
        <taxon>Anguillidae</taxon>
        <taxon>Anguilla</taxon>
    </lineage>
</organism>
<dbReference type="EMBL" id="GBXM01104791">
    <property type="protein sequence ID" value="JAH03786.1"/>
    <property type="molecule type" value="Transcribed_RNA"/>
</dbReference>
<name>A0A0E9PGQ7_ANGAN</name>
<evidence type="ECO:0000313" key="1">
    <source>
        <dbReference type="EMBL" id="JAH03786.1"/>
    </source>
</evidence>
<sequence length="9" mass="1102">MFCRQCCVL</sequence>
<proteinExistence type="predicted"/>
<accession>A0A0E9PGQ7</accession>
<reference evidence="1" key="1">
    <citation type="submission" date="2014-11" db="EMBL/GenBank/DDBJ databases">
        <authorList>
            <person name="Amaro Gonzalez C."/>
        </authorList>
    </citation>
    <scope>NUCLEOTIDE SEQUENCE</scope>
</reference>
<protein>
    <submittedName>
        <fullName evidence="1">Uncharacterized protein</fullName>
    </submittedName>
</protein>
<reference evidence="1" key="2">
    <citation type="journal article" date="2015" name="Fish Shellfish Immunol.">
        <title>Early steps in the European eel (Anguilla anguilla)-Vibrio vulnificus interaction in the gills: Role of the RtxA13 toxin.</title>
        <authorList>
            <person name="Callol A."/>
            <person name="Pajuelo D."/>
            <person name="Ebbesson L."/>
            <person name="Teles M."/>
            <person name="MacKenzie S."/>
            <person name="Amaro C."/>
        </authorList>
    </citation>
    <scope>NUCLEOTIDE SEQUENCE</scope>
</reference>